<dbReference type="GO" id="GO:0016279">
    <property type="term" value="F:protein-lysine N-methyltransferase activity"/>
    <property type="evidence" value="ECO:0007669"/>
    <property type="project" value="TreeGrafter"/>
</dbReference>
<comment type="function">
    <text evidence="6">Methylates ribosomal protein L11.</text>
</comment>
<dbReference type="PANTHER" id="PTHR43648:SF1">
    <property type="entry name" value="ELECTRON TRANSFER FLAVOPROTEIN BETA SUBUNIT LYSINE METHYLTRANSFERASE"/>
    <property type="match status" value="1"/>
</dbReference>
<comment type="subcellular location">
    <subcellularLocation>
        <location evidence="6">Cytoplasm</location>
    </subcellularLocation>
</comment>
<evidence type="ECO:0000256" key="3">
    <source>
        <dbReference type="ARBA" id="ARBA00022603"/>
    </source>
</evidence>
<dbReference type="InterPro" id="IPR050078">
    <property type="entry name" value="Ribosomal_L11_MeTrfase_PrmA"/>
</dbReference>
<dbReference type="PIRSF" id="PIRSF000401">
    <property type="entry name" value="RPL11_MTase"/>
    <property type="match status" value="1"/>
</dbReference>
<evidence type="ECO:0000256" key="4">
    <source>
        <dbReference type="ARBA" id="ARBA00022679"/>
    </source>
</evidence>
<dbReference type="STRING" id="61595.SAMN05421644_103100"/>
<feature type="binding site" evidence="6">
    <location>
        <position position="145"/>
    </location>
    <ligand>
        <name>S-adenosyl-L-methionine</name>
        <dbReference type="ChEBI" id="CHEBI:59789"/>
    </ligand>
</feature>
<dbReference type="InterPro" id="IPR004498">
    <property type="entry name" value="Ribosomal_PrmA_MeTrfase"/>
</dbReference>
<dbReference type="PANTHER" id="PTHR43648">
    <property type="entry name" value="ELECTRON TRANSFER FLAVOPROTEIN BETA SUBUNIT LYSINE METHYLTRANSFERASE"/>
    <property type="match status" value="1"/>
</dbReference>
<protein>
    <recommendedName>
        <fullName evidence="6">Ribosomal protein L11 methyltransferase</fullName>
        <shortName evidence="6">L11 Mtase</shortName>
        <ecNumber evidence="6">2.1.1.-</ecNumber>
    </recommendedName>
</protein>
<keyword evidence="7" id="KW-0689">Ribosomal protein</keyword>
<dbReference type="EMBL" id="FNOW01000003">
    <property type="protein sequence ID" value="SDX43504.1"/>
    <property type="molecule type" value="Genomic_DNA"/>
</dbReference>
<dbReference type="Pfam" id="PF06325">
    <property type="entry name" value="PrmA"/>
    <property type="match status" value="1"/>
</dbReference>
<evidence type="ECO:0000313" key="7">
    <source>
        <dbReference type="EMBL" id="SDX43504.1"/>
    </source>
</evidence>
<evidence type="ECO:0000256" key="2">
    <source>
        <dbReference type="ARBA" id="ARBA00022490"/>
    </source>
</evidence>
<dbReference type="CDD" id="cd02440">
    <property type="entry name" value="AdoMet_MTases"/>
    <property type="match status" value="1"/>
</dbReference>
<dbReference type="EC" id="2.1.1.-" evidence="6"/>
<organism evidence="7 8">
    <name type="scientific">Allochromatium warmingii</name>
    <name type="common">Chromatium warmingii</name>
    <dbReference type="NCBI Taxonomy" id="61595"/>
    <lineage>
        <taxon>Bacteria</taxon>
        <taxon>Pseudomonadati</taxon>
        <taxon>Pseudomonadota</taxon>
        <taxon>Gammaproteobacteria</taxon>
        <taxon>Chromatiales</taxon>
        <taxon>Chromatiaceae</taxon>
        <taxon>Allochromatium</taxon>
    </lineage>
</organism>
<keyword evidence="4 6" id="KW-0808">Transferase</keyword>
<keyword evidence="3 6" id="KW-0489">Methyltransferase</keyword>
<dbReference type="GO" id="GO:0005829">
    <property type="term" value="C:cytosol"/>
    <property type="evidence" value="ECO:0007669"/>
    <property type="project" value="TreeGrafter"/>
</dbReference>
<gene>
    <name evidence="6" type="primary">prmA</name>
    <name evidence="7" type="ORF">SAMN05421644_103100</name>
</gene>
<sequence>MPWLQLAFDVPRSQADALEQYLELAGALSVTLGDAGDEPQLEPGPGETPLWSQVTLTALFESDPESAALVERLAQDLTARLGQRPQVQRLDDQIWERVWLDTFKPTRFGQRLWVCPHGQPPADPAAVIVALDPGLAFGTGHHATTALCLEWLDGADLSGKTVLDFGCGSGILAIAALKLGAAHAIAIDHDPQALTATHDNATANGVRERLTLGAPEPCAAAVSVDVVLANILAAPLITLAPRLCAQLVPGGQVVLSGVLSDQIAAVSAAYAEHITLNAPRVRDDWALISGQRRAA</sequence>
<evidence type="ECO:0000256" key="6">
    <source>
        <dbReference type="HAMAP-Rule" id="MF_00735"/>
    </source>
</evidence>
<evidence type="ECO:0000256" key="1">
    <source>
        <dbReference type="ARBA" id="ARBA00009741"/>
    </source>
</evidence>
<dbReference type="Gene3D" id="3.40.50.150">
    <property type="entry name" value="Vaccinia Virus protein VP39"/>
    <property type="match status" value="1"/>
</dbReference>
<dbReference type="NCBIfam" id="TIGR00406">
    <property type="entry name" value="prmA"/>
    <property type="match status" value="1"/>
</dbReference>
<feature type="binding site" evidence="6">
    <location>
        <position position="166"/>
    </location>
    <ligand>
        <name>S-adenosyl-L-methionine</name>
        <dbReference type="ChEBI" id="CHEBI:59789"/>
    </ligand>
</feature>
<feature type="binding site" evidence="6">
    <location>
        <position position="188"/>
    </location>
    <ligand>
        <name>S-adenosyl-L-methionine</name>
        <dbReference type="ChEBI" id="CHEBI:59789"/>
    </ligand>
</feature>
<accession>A0A1H3BQ91</accession>
<comment type="similarity">
    <text evidence="1 6">Belongs to the methyltransferase superfamily. PrmA family.</text>
</comment>
<keyword evidence="2 6" id="KW-0963">Cytoplasm</keyword>
<reference evidence="8" key="1">
    <citation type="submission" date="2016-10" db="EMBL/GenBank/DDBJ databases">
        <authorList>
            <person name="Varghese N."/>
            <person name="Submissions S."/>
        </authorList>
    </citation>
    <scope>NUCLEOTIDE SEQUENCE [LARGE SCALE GENOMIC DNA]</scope>
    <source>
        <strain evidence="8">DSM 173</strain>
    </source>
</reference>
<dbReference type="AlphaFoldDB" id="A0A1H3BQ91"/>
<evidence type="ECO:0000313" key="8">
    <source>
        <dbReference type="Proteomes" id="UP000198672"/>
    </source>
</evidence>
<name>A0A1H3BQ91_ALLWA</name>
<keyword evidence="5 6" id="KW-0949">S-adenosyl-L-methionine</keyword>
<dbReference type="GO" id="GO:0005840">
    <property type="term" value="C:ribosome"/>
    <property type="evidence" value="ECO:0007669"/>
    <property type="project" value="UniProtKB-KW"/>
</dbReference>
<keyword evidence="8" id="KW-1185">Reference proteome</keyword>
<comment type="catalytic activity">
    <reaction evidence="6">
        <text>L-lysyl-[protein] + 3 S-adenosyl-L-methionine = N(6),N(6),N(6)-trimethyl-L-lysyl-[protein] + 3 S-adenosyl-L-homocysteine + 3 H(+)</text>
        <dbReference type="Rhea" id="RHEA:54192"/>
        <dbReference type="Rhea" id="RHEA-COMP:9752"/>
        <dbReference type="Rhea" id="RHEA-COMP:13826"/>
        <dbReference type="ChEBI" id="CHEBI:15378"/>
        <dbReference type="ChEBI" id="CHEBI:29969"/>
        <dbReference type="ChEBI" id="CHEBI:57856"/>
        <dbReference type="ChEBI" id="CHEBI:59789"/>
        <dbReference type="ChEBI" id="CHEBI:61961"/>
    </reaction>
</comment>
<dbReference type="InterPro" id="IPR029063">
    <property type="entry name" value="SAM-dependent_MTases_sf"/>
</dbReference>
<evidence type="ECO:0000256" key="5">
    <source>
        <dbReference type="ARBA" id="ARBA00022691"/>
    </source>
</evidence>
<dbReference type="SUPFAM" id="SSF53335">
    <property type="entry name" value="S-adenosyl-L-methionine-dependent methyltransferases"/>
    <property type="match status" value="1"/>
</dbReference>
<dbReference type="RefSeq" id="WP_091331871.1">
    <property type="nucleotide sequence ID" value="NZ_FNOW01000003.1"/>
</dbReference>
<proteinExistence type="inferred from homology"/>
<dbReference type="Proteomes" id="UP000198672">
    <property type="component" value="Unassembled WGS sequence"/>
</dbReference>
<keyword evidence="7" id="KW-0687">Ribonucleoprotein</keyword>
<feature type="binding site" evidence="6">
    <location>
        <position position="230"/>
    </location>
    <ligand>
        <name>S-adenosyl-L-methionine</name>
        <dbReference type="ChEBI" id="CHEBI:59789"/>
    </ligand>
</feature>
<dbReference type="OrthoDB" id="9785995at2"/>
<dbReference type="GO" id="GO:0032259">
    <property type="term" value="P:methylation"/>
    <property type="evidence" value="ECO:0007669"/>
    <property type="project" value="UniProtKB-KW"/>
</dbReference>
<dbReference type="HAMAP" id="MF_00735">
    <property type="entry name" value="Methyltr_PrmA"/>
    <property type="match status" value="1"/>
</dbReference>